<dbReference type="PROSITE" id="PS00550">
    <property type="entry name" value="HEMERYTHRINS"/>
    <property type="match status" value="1"/>
</dbReference>
<dbReference type="InterPro" id="IPR012827">
    <property type="entry name" value="Hemerythrin_metal-bd"/>
</dbReference>
<dbReference type="Pfam" id="PF01814">
    <property type="entry name" value="Hemerythrin"/>
    <property type="match status" value="1"/>
</dbReference>
<feature type="domain" description="Hemerythrin-like" evidence="5">
    <location>
        <begin position="19"/>
        <end position="119"/>
    </location>
</feature>
<feature type="binding site" evidence="4">
    <location>
        <position position="113"/>
    </location>
    <ligand>
        <name>Fe cation</name>
        <dbReference type="ChEBI" id="CHEBI:24875"/>
        <label>1</label>
    </ligand>
</feature>
<sequence length="121" mass="13741">MAFPIPEPYKWDESFCVFYSQLDEEHKGLFDGIFACAANRGDKGKFDDLCKKVSDHFTTEEGMLDANNYENTASHKEAHKEFLTKLNGLSVPLDDGAVDYAKNWLVQHIKGIDFKYKGKLG</sequence>
<keyword evidence="2 4" id="KW-0479">Metal-binding</keyword>
<dbReference type="InterPro" id="IPR002063">
    <property type="entry name" value="Haemerythrin"/>
</dbReference>
<dbReference type="PRINTS" id="PR00186">
    <property type="entry name" value="HEMERYTHRIN"/>
</dbReference>
<feature type="binding site" evidence="4">
    <location>
        <position position="113"/>
    </location>
    <ligand>
        <name>Fe cation</name>
        <dbReference type="ChEBI" id="CHEBI:24875"/>
        <label>2</label>
    </ligand>
</feature>
<feature type="binding site" evidence="4">
    <location>
        <position position="56"/>
    </location>
    <ligand>
        <name>Fe cation</name>
        <dbReference type="ChEBI" id="CHEBI:24875"/>
        <label>1</label>
    </ligand>
</feature>
<feature type="binding site" evidence="4">
    <location>
        <position position="108"/>
    </location>
    <ligand>
        <name>Fe cation</name>
        <dbReference type="ChEBI" id="CHEBI:24875"/>
        <label>2</label>
    </ligand>
</feature>
<dbReference type="PIRSF" id="PIRSF002033">
    <property type="entry name" value="Hemerythrin"/>
    <property type="match status" value="1"/>
</dbReference>
<dbReference type="AlphaFoldDB" id="A0A1S6QCE3"/>
<accession>A0A1S6QCE3</accession>
<evidence type="ECO:0000313" key="6">
    <source>
        <dbReference type="EMBL" id="AQV13583.1"/>
    </source>
</evidence>
<evidence type="ECO:0000256" key="1">
    <source>
        <dbReference type="ARBA" id="ARBA00010587"/>
    </source>
</evidence>
<dbReference type="PANTHER" id="PTHR37164:SF1">
    <property type="entry name" value="BACTERIOHEMERYTHRIN"/>
    <property type="match status" value="1"/>
</dbReference>
<evidence type="ECO:0000256" key="4">
    <source>
        <dbReference type="PIRSR" id="PIRSR002033-1"/>
    </source>
</evidence>
<dbReference type="InterPro" id="IPR035938">
    <property type="entry name" value="Hemerythrin-like_sf"/>
</dbReference>
<dbReference type="InterPro" id="IPR050669">
    <property type="entry name" value="Hemerythrin"/>
</dbReference>
<organism evidence="6">
    <name type="scientific">Aphrodita japonica</name>
    <dbReference type="NCBI Taxonomy" id="1964452"/>
    <lineage>
        <taxon>Eukaryota</taxon>
        <taxon>Metazoa</taxon>
        <taxon>Spiralia</taxon>
        <taxon>Lophotrochozoa</taxon>
        <taxon>Annelida</taxon>
        <taxon>Polychaeta</taxon>
        <taxon>Errantia</taxon>
        <taxon>Phyllodocida</taxon>
        <taxon>Aphroditidae</taxon>
        <taxon>Aphrodita</taxon>
    </lineage>
</organism>
<dbReference type="GO" id="GO:0005506">
    <property type="term" value="F:iron ion binding"/>
    <property type="evidence" value="ECO:0007669"/>
    <property type="project" value="InterPro"/>
</dbReference>
<dbReference type="Gene3D" id="1.20.120.50">
    <property type="entry name" value="Hemerythrin-like"/>
    <property type="match status" value="1"/>
</dbReference>
<dbReference type="NCBIfam" id="TIGR02481">
    <property type="entry name" value="hemeryth_dom"/>
    <property type="match status" value="1"/>
</dbReference>
<reference evidence="6" key="1">
    <citation type="submission" date="2016-10" db="EMBL/GenBank/DDBJ databases">
        <title>Discovery and evolution of novel hemerythrin genes in annelid worms.</title>
        <authorList>
            <person name="Costa-Paiva E.M."/>
            <person name="Whelan N.V."/>
            <person name="Waits D.S."/>
            <person name="Santos S."/>
            <person name="Schrago C.G."/>
            <person name="Halanych K.M."/>
        </authorList>
    </citation>
    <scope>NUCLEOTIDE SEQUENCE</scope>
</reference>
<dbReference type="CDD" id="cd12107">
    <property type="entry name" value="Hemerythrin"/>
    <property type="match status" value="1"/>
</dbReference>
<evidence type="ECO:0000259" key="5">
    <source>
        <dbReference type="Pfam" id="PF01814"/>
    </source>
</evidence>
<feature type="binding site" evidence="4">
    <location>
        <position position="75"/>
    </location>
    <ligand>
        <name>Fe cation</name>
        <dbReference type="ChEBI" id="CHEBI:24875"/>
        <label>2</label>
    </ligand>
</feature>
<dbReference type="SUPFAM" id="SSF47188">
    <property type="entry name" value="Hemerythrin-like"/>
    <property type="match status" value="1"/>
</dbReference>
<feature type="binding site" evidence="4">
    <location>
        <position position="79"/>
    </location>
    <ligand>
        <name>Fe cation</name>
        <dbReference type="ChEBI" id="CHEBI:24875"/>
        <label>2</label>
    </ligand>
</feature>
<dbReference type="EMBL" id="KY007285">
    <property type="protein sequence ID" value="AQV13583.1"/>
    <property type="molecule type" value="mRNA"/>
</dbReference>
<comment type="similarity">
    <text evidence="1">Belongs to the hemerythrin family.</text>
</comment>
<keyword evidence="3 4" id="KW-0408">Iron</keyword>
<feature type="binding site" evidence="4">
    <location>
        <position position="26"/>
    </location>
    <ligand>
        <name>Fe cation</name>
        <dbReference type="ChEBI" id="CHEBI:24875"/>
        <label>1</label>
    </ligand>
</feature>
<dbReference type="PANTHER" id="PTHR37164">
    <property type="entry name" value="BACTERIOHEMERYTHRIN"/>
    <property type="match status" value="1"/>
</dbReference>
<evidence type="ECO:0000256" key="2">
    <source>
        <dbReference type="ARBA" id="ARBA00022723"/>
    </source>
</evidence>
<dbReference type="InterPro" id="IPR016131">
    <property type="entry name" value="Haemerythrin_Fe_BS"/>
</dbReference>
<dbReference type="NCBIfam" id="TIGR00058">
    <property type="entry name" value="Hemerythrin"/>
    <property type="match status" value="1"/>
</dbReference>
<protein>
    <submittedName>
        <fullName evidence="6">Hemerythrin</fullName>
    </submittedName>
</protein>
<feature type="binding site" evidence="4">
    <location>
        <position position="60"/>
    </location>
    <ligand>
        <name>Fe cation</name>
        <dbReference type="ChEBI" id="CHEBI:24875"/>
        <label>1</label>
    </ligand>
</feature>
<proteinExistence type="evidence at transcript level"/>
<evidence type="ECO:0000256" key="3">
    <source>
        <dbReference type="ARBA" id="ARBA00023004"/>
    </source>
</evidence>
<feature type="binding site" evidence="4">
    <location>
        <position position="60"/>
    </location>
    <ligand>
        <name>Fe cation</name>
        <dbReference type="ChEBI" id="CHEBI:24875"/>
        <label>2</label>
    </ligand>
</feature>
<name>A0A1S6QCE3_9ANNE</name>
<dbReference type="InterPro" id="IPR012312">
    <property type="entry name" value="Hemerythrin-like"/>
</dbReference>